<dbReference type="STRING" id="1777140.AWB79_00674"/>
<gene>
    <name evidence="1" type="ORF">AWB79_00674</name>
</gene>
<dbReference type="EMBL" id="FCOA02000002">
    <property type="protein sequence ID" value="SAK43492.1"/>
    <property type="molecule type" value="Genomic_DNA"/>
</dbReference>
<dbReference type="Proteomes" id="UP000054851">
    <property type="component" value="Unassembled WGS sequence"/>
</dbReference>
<dbReference type="CDD" id="cd00448">
    <property type="entry name" value="YjgF_YER057c_UK114_family"/>
    <property type="match status" value="1"/>
</dbReference>
<dbReference type="InterPro" id="IPR035959">
    <property type="entry name" value="RutC-like_sf"/>
</dbReference>
<keyword evidence="2" id="KW-1185">Reference proteome</keyword>
<dbReference type="OrthoDB" id="9803101at2"/>
<comment type="caution">
    <text evidence="1">The sequence shown here is derived from an EMBL/GenBank/DDBJ whole genome shotgun (WGS) entry which is preliminary data.</text>
</comment>
<protein>
    <submittedName>
        <fullName evidence="1">Endoribonuclease L-PSP</fullName>
    </submittedName>
</protein>
<dbReference type="PANTHER" id="PTHR43857">
    <property type="entry name" value="BLR7761 PROTEIN"/>
    <property type="match status" value="1"/>
</dbReference>
<organism evidence="1 2">
    <name type="scientific">Caballeronia hypogeia</name>
    <dbReference type="NCBI Taxonomy" id="1777140"/>
    <lineage>
        <taxon>Bacteria</taxon>
        <taxon>Pseudomonadati</taxon>
        <taxon>Pseudomonadota</taxon>
        <taxon>Betaproteobacteria</taxon>
        <taxon>Burkholderiales</taxon>
        <taxon>Burkholderiaceae</taxon>
        <taxon>Caballeronia</taxon>
    </lineage>
</organism>
<evidence type="ECO:0000313" key="2">
    <source>
        <dbReference type="Proteomes" id="UP000054851"/>
    </source>
</evidence>
<dbReference type="RefSeq" id="WP_061165984.1">
    <property type="nucleotide sequence ID" value="NZ_FCOA02000002.1"/>
</dbReference>
<dbReference type="Pfam" id="PF01042">
    <property type="entry name" value="Ribonuc_L-PSP"/>
    <property type="match status" value="1"/>
</dbReference>
<sequence>MKQTLLPSGWIKPRGYANGVAVRGTQVYIAGQIGWDEQARFVSREFGAQAVQALRNIMAVLREAGGKPEHLVRMTWYVTDKRAYLAAAKEIGAAFRELIGDYDIAMSAVQVVALIEDDALVEIEATAVIPN</sequence>
<dbReference type="Gene3D" id="3.30.1330.40">
    <property type="entry name" value="RutC-like"/>
    <property type="match status" value="1"/>
</dbReference>
<evidence type="ECO:0000313" key="1">
    <source>
        <dbReference type="EMBL" id="SAK43492.1"/>
    </source>
</evidence>
<reference evidence="1" key="1">
    <citation type="submission" date="2016-01" db="EMBL/GenBank/DDBJ databases">
        <authorList>
            <person name="Peeters C."/>
        </authorList>
    </citation>
    <scope>NUCLEOTIDE SEQUENCE</scope>
    <source>
        <strain evidence="1">LMG 29322</strain>
    </source>
</reference>
<dbReference type="SUPFAM" id="SSF55298">
    <property type="entry name" value="YjgF-like"/>
    <property type="match status" value="1"/>
</dbReference>
<name>A0A157ZD43_9BURK</name>
<dbReference type="InterPro" id="IPR006175">
    <property type="entry name" value="YjgF/YER057c/UK114"/>
</dbReference>
<dbReference type="AlphaFoldDB" id="A0A157ZD43"/>
<accession>A0A157ZD43</accession>
<proteinExistence type="predicted"/>
<dbReference type="PANTHER" id="PTHR43857:SF1">
    <property type="entry name" value="YJGH FAMILY PROTEIN"/>
    <property type="match status" value="1"/>
</dbReference>